<organism evidence="1 2">
    <name type="scientific">Scutellospora calospora</name>
    <dbReference type="NCBI Taxonomy" id="85575"/>
    <lineage>
        <taxon>Eukaryota</taxon>
        <taxon>Fungi</taxon>
        <taxon>Fungi incertae sedis</taxon>
        <taxon>Mucoromycota</taxon>
        <taxon>Glomeromycotina</taxon>
        <taxon>Glomeromycetes</taxon>
        <taxon>Diversisporales</taxon>
        <taxon>Gigasporaceae</taxon>
        <taxon>Scutellospora</taxon>
    </lineage>
</organism>
<dbReference type="EMBL" id="CAJVPM010008837">
    <property type="protein sequence ID" value="CAG8558613.1"/>
    <property type="molecule type" value="Genomic_DNA"/>
</dbReference>
<dbReference type="Proteomes" id="UP000789860">
    <property type="component" value="Unassembled WGS sequence"/>
</dbReference>
<name>A0ACA9M0R1_9GLOM</name>
<evidence type="ECO:0000313" key="1">
    <source>
        <dbReference type="EMBL" id="CAG8558613.1"/>
    </source>
</evidence>
<evidence type="ECO:0000313" key="2">
    <source>
        <dbReference type="Proteomes" id="UP000789860"/>
    </source>
</evidence>
<gene>
    <name evidence="1" type="ORF">SCALOS_LOCUS5431</name>
</gene>
<comment type="caution">
    <text evidence="1">The sequence shown here is derived from an EMBL/GenBank/DDBJ whole genome shotgun (WGS) entry which is preliminary data.</text>
</comment>
<sequence>MSLFSKAKKYLYKSLRQQCLNQKLAEYGEAKKLLFGLTDFNYKPGYREHKYFEYLLPSNAWSELTLENNIKNKALLEAYYPEEINSQYIIQLLRPILDIDTRQKSDSTNPELLSLDSEKIIHKDLMSRILIACADAFDLKGFTEKVIELVEKPYSKFIDISLPKLCFSLRLLRLAKESRVKRPAITSAKNRFYKLEDYLVQPKANCSLEIRKIRKRLINFQVQLPNECPICEVRHKRYQLYRFLLKDERFILKYFQQQQYKLDHKGLIFSEYLCLLVDLSGKNINIKEIKDAPEAYSDFSSKELTTTLIRSPVAFRKTKTLREILNSLAKSEANLPCFNWISYCKTLSNETKAKVEILQNSGLCICYYQENGGYSYVVILDEANTIMRQMSSEIYARESENAMRDLLKFAVHIIAIDAFGNKSILAFLKAYQEASISFKISNHFNAIIVISNINIRVHVKAFAQMLYRIRNCLYHAISLYNSKKLGIFKEPNHNLICTELLALKPEDLLTAVKGYREWNKISDCYRLDLSLAVKIYIEVEYQKRLSVKYFLEILCSLIASTRVSLELITIEETSLAKVTRVEVSNIIKKVAKKIEVADTELIANFLDISLNEAKMLKLNLIHSFTDNMILQQYYLWKIYALGDIGKDLSISKDKEAVHNLFQSLGFTGINDEHILLGDDVAKAKGILDLNTTIKFINAVVGNWCSYAIK</sequence>
<feature type="non-terminal residue" evidence="1">
    <location>
        <position position="709"/>
    </location>
</feature>
<reference evidence="1" key="1">
    <citation type="submission" date="2021-06" db="EMBL/GenBank/DDBJ databases">
        <authorList>
            <person name="Kallberg Y."/>
            <person name="Tangrot J."/>
            <person name="Rosling A."/>
        </authorList>
    </citation>
    <scope>NUCLEOTIDE SEQUENCE</scope>
    <source>
        <strain evidence="1">AU212A</strain>
    </source>
</reference>
<keyword evidence="2" id="KW-1185">Reference proteome</keyword>
<protein>
    <submittedName>
        <fullName evidence="1">4123_t:CDS:1</fullName>
    </submittedName>
</protein>
<proteinExistence type="predicted"/>
<accession>A0ACA9M0R1</accession>